<evidence type="ECO:0008006" key="4">
    <source>
        <dbReference type="Google" id="ProtNLM"/>
    </source>
</evidence>
<dbReference type="PANTHER" id="PTHR31904:SF1">
    <property type="entry name" value="BYPASS OF STOP CODON PROTEIN 5-RELATED"/>
    <property type="match status" value="1"/>
</dbReference>
<organism evidence="2 3">
    <name type="scientific">Cladorrhinum samala</name>
    <dbReference type="NCBI Taxonomy" id="585594"/>
    <lineage>
        <taxon>Eukaryota</taxon>
        <taxon>Fungi</taxon>
        <taxon>Dikarya</taxon>
        <taxon>Ascomycota</taxon>
        <taxon>Pezizomycotina</taxon>
        <taxon>Sordariomycetes</taxon>
        <taxon>Sordariomycetidae</taxon>
        <taxon>Sordariales</taxon>
        <taxon>Podosporaceae</taxon>
        <taxon>Cladorrhinum</taxon>
    </lineage>
</organism>
<evidence type="ECO:0000313" key="3">
    <source>
        <dbReference type="Proteomes" id="UP001321749"/>
    </source>
</evidence>
<dbReference type="InterPro" id="IPR039634">
    <property type="entry name" value="Bul1-like"/>
</dbReference>
<reference evidence="2" key="1">
    <citation type="journal article" date="2023" name="Mol. Phylogenet. Evol.">
        <title>Genome-scale phylogeny and comparative genomics of the fungal order Sordariales.</title>
        <authorList>
            <person name="Hensen N."/>
            <person name="Bonometti L."/>
            <person name="Westerberg I."/>
            <person name="Brannstrom I.O."/>
            <person name="Guillou S."/>
            <person name="Cros-Aarteil S."/>
            <person name="Calhoun S."/>
            <person name="Haridas S."/>
            <person name="Kuo A."/>
            <person name="Mondo S."/>
            <person name="Pangilinan J."/>
            <person name="Riley R."/>
            <person name="LaButti K."/>
            <person name="Andreopoulos B."/>
            <person name="Lipzen A."/>
            <person name="Chen C."/>
            <person name="Yan M."/>
            <person name="Daum C."/>
            <person name="Ng V."/>
            <person name="Clum A."/>
            <person name="Steindorff A."/>
            <person name="Ohm R.A."/>
            <person name="Martin F."/>
            <person name="Silar P."/>
            <person name="Natvig D.O."/>
            <person name="Lalanne C."/>
            <person name="Gautier V."/>
            <person name="Ament-Velasquez S.L."/>
            <person name="Kruys A."/>
            <person name="Hutchinson M.I."/>
            <person name="Powell A.J."/>
            <person name="Barry K."/>
            <person name="Miller A.N."/>
            <person name="Grigoriev I.V."/>
            <person name="Debuchy R."/>
            <person name="Gladieux P."/>
            <person name="Hiltunen Thoren M."/>
            <person name="Johannesson H."/>
        </authorList>
    </citation>
    <scope>NUCLEOTIDE SEQUENCE</scope>
    <source>
        <strain evidence="2">PSN324</strain>
    </source>
</reference>
<dbReference type="Proteomes" id="UP001321749">
    <property type="component" value="Unassembled WGS sequence"/>
</dbReference>
<dbReference type="PANTHER" id="PTHR31904">
    <property type="entry name" value="BYPASS OF STOP CODON PROTEIN 5-RELATED"/>
    <property type="match status" value="1"/>
</dbReference>
<name>A0AAV9HWZ0_9PEZI</name>
<proteinExistence type="predicted"/>
<protein>
    <recommendedName>
        <fullName evidence="4">Arrestin</fullName>
    </recommendedName>
</protein>
<dbReference type="InterPro" id="IPR014752">
    <property type="entry name" value="Arrestin-like_C"/>
</dbReference>
<accession>A0AAV9HWZ0</accession>
<evidence type="ECO:0000313" key="2">
    <source>
        <dbReference type="EMBL" id="KAK4465251.1"/>
    </source>
</evidence>
<comment type="caution">
    <text evidence="2">The sequence shown here is derived from an EMBL/GenBank/DDBJ whole genome shotgun (WGS) entry which is preliminary data.</text>
</comment>
<feature type="compositionally biased region" description="Low complexity" evidence="1">
    <location>
        <begin position="357"/>
        <end position="367"/>
    </location>
</feature>
<dbReference type="AlphaFoldDB" id="A0AAV9HWZ0"/>
<keyword evidence="3" id="KW-1185">Reference proteome</keyword>
<dbReference type="Gene3D" id="2.60.40.640">
    <property type="match status" value="1"/>
</dbReference>
<feature type="region of interest" description="Disordered" evidence="1">
    <location>
        <begin position="338"/>
        <end position="383"/>
    </location>
</feature>
<feature type="region of interest" description="Disordered" evidence="1">
    <location>
        <begin position="486"/>
        <end position="528"/>
    </location>
</feature>
<dbReference type="EMBL" id="MU864941">
    <property type="protein sequence ID" value="KAK4465251.1"/>
    <property type="molecule type" value="Genomic_DNA"/>
</dbReference>
<sequence length="528" mass="57229">MPSAMATIATPSASAASTNASNYMPHITKSMPYPKSDVRINLRDHSSSKIYTSSSPVAGDVTITTKRDVRFDSIQIVLIGNTKASFDGMSFPQEVTHTFLKMVMPISESVYPIPRVLETGHTYTIPFNFVIPNQLTINACNHDRLSDQLQDHHVLLPPSLGGFQKDDMAPRMTKIEYVIKARVLSEPVLGGKKTRIVEATQQIQVLPASSEEPPLNVTEKDKLYNMSKTKAIRKTFLGTKVGRLTATALQPSAAVVSADGTCLKARPTARISLTYDPESPTMPPPQITTISGKITAHTYYSSGTISSFPNLGVWNQPYILDRRGHFFTSVPLPPIGAPEKQPSWKHRFTSTTRRDSGYGSESSDSSGPTDKAKSRSGSKNTKSPVYLTSTLDIPFDLPTDKKTFVPTFHSCIASRVYTLSLSIGVAAKGASSTVSLTMPLQVAIDGPSNGDTDPTQGLPTFEEAAADEHLRPRVLHVPDEIPAGRASWGPHIGSPFAPAYTEHSGEVAVGGDDELPGYGETGHHRRRD</sequence>
<gene>
    <name evidence="2" type="ORF">QBC42DRAFT_261913</name>
</gene>
<reference evidence="2" key="2">
    <citation type="submission" date="2023-06" db="EMBL/GenBank/DDBJ databases">
        <authorList>
            <consortium name="Lawrence Berkeley National Laboratory"/>
            <person name="Mondo S.J."/>
            <person name="Hensen N."/>
            <person name="Bonometti L."/>
            <person name="Westerberg I."/>
            <person name="Brannstrom I.O."/>
            <person name="Guillou S."/>
            <person name="Cros-Aarteil S."/>
            <person name="Calhoun S."/>
            <person name="Haridas S."/>
            <person name="Kuo A."/>
            <person name="Pangilinan J."/>
            <person name="Riley R."/>
            <person name="Labutti K."/>
            <person name="Andreopoulos B."/>
            <person name="Lipzen A."/>
            <person name="Chen C."/>
            <person name="Yanf M."/>
            <person name="Daum C."/>
            <person name="Ng V."/>
            <person name="Clum A."/>
            <person name="Steindorff A."/>
            <person name="Ohm R."/>
            <person name="Martin F."/>
            <person name="Silar P."/>
            <person name="Natvig D."/>
            <person name="Lalanne C."/>
            <person name="Gautier V."/>
            <person name="Ament-Velasquez S.L."/>
            <person name="Kruys A."/>
            <person name="Hutchinson M.I."/>
            <person name="Powell A.J."/>
            <person name="Barry K."/>
            <person name="Miller A.N."/>
            <person name="Grigoriev I.V."/>
            <person name="Debuchy R."/>
            <person name="Gladieux P."/>
            <person name="Thoren M.H."/>
            <person name="Johannesson H."/>
        </authorList>
    </citation>
    <scope>NUCLEOTIDE SEQUENCE</scope>
    <source>
        <strain evidence="2">PSN324</strain>
    </source>
</reference>
<evidence type="ECO:0000256" key="1">
    <source>
        <dbReference type="SAM" id="MobiDB-lite"/>
    </source>
</evidence>